<evidence type="ECO:0000256" key="1">
    <source>
        <dbReference type="ARBA" id="ARBA00004477"/>
    </source>
</evidence>
<evidence type="ECO:0000313" key="12">
    <source>
        <dbReference type="Proteomes" id="UP000188354"/>
    </source>
</evidence>
<dbReference type="Pfam" id="PF06417">
    <property type="entry name" value="EMC4"/>
    <property type="match status" value="1"/>
</dbReference>
<dbReference type="Gramene" id="OIW09304">
    <property type="protein sequence ID" value="OIW09304"/>
    <property type="gene ID" value="TanjilG_01275"/>
</dbReference>
<dbReference type="Pfam" id="PF06027">
    <property type="entry name" value="SLC35F"/>
    <property type="match status" value="1"/>
</dbReference>
<evidence type="ECO:0000256" key="3">
    <source>
        <dbReference type="ARBA" id="ARBA00007863"/>
    </source>
</evidence>
<evidence type="ECO:0000256" key="10">
    <source>
        <dbReference type="SAM" id="Phobius"/>
    </source>
</evidence>
<dbReference type="PANTHER" id="PTHR23051">
    <property type="entry name" value="SOLUTE CARRIER FAMILY 35, MEMBER F5"/>
    <property type="match status" value="1"/>
</dbReference>
<comment type="subcellular location">
    <subcellularLocation>
        <location evidence="1">Endoplasmic reticulum membrane</location>
        <topology evidence="1">Multi-pass membrane protein</topology>
    </subcellularLocation>
</comment>
<name>A0A4P1REH0_LUPAN</name>
<evidence type="ECO:0000256" key="6">
    <source>
        <dbReference type="ARBA" id="ARBA00022692"/>
    </source>
</evidence>
<comment type="similarity">
    <text evidence="2">Belongs to the EMC4 family.</text>
</comment>
<gene>
    <name evidence="11" type="ORF">TanjilG_01275</name>
</gene>
<dbReference type="InterPro" id="IPR009262">
    <property type="entry name" value="SLC35_F1/F2/F6"/>
</dbReference>
<feature type="transmembrane region" description="Helical" evidence="10">
    <location>
        <begin position="270"/>
        <end position="291"/>
    </location>
</feature>
<evidence type="ECO:0000256" key="9">
    <source>
        <dbReference type="ARBA" id="ARBA00023136"/>
    </source>
</evidence>
<feature type="transmembrane region" description="Helical" evidence="10">
    <location>
        <begin position="297"/>
        <end position="316"/>
    </location>
</feature>
<dbReference type="SUPFAM" id="SSF103481">
    <property type="entry name" value="Multidrug resistance efflux transporter EmrE"/>
    <property type="match status" value="2"/>
</dbReference>
<dbReference type="Proteomes" id="UP000188354">
    <property type="component" value="Chromosome LG06"/>
</dbReference>
<organism evidence="11 12">
    <name type="scientific">Lupinus angustifolius</name>
    <name type="common">Narrow-leaved blue lupine</name>
    <dbReference type="NCBI Taxonomy" id="3871"/>
    <lineage>
        <taxon>Eukaryota</taxon>
        <taxon>Viridiplantae</taxon>
        <taxon>Streptophyta</taxon>
        <taxon>Embryophyta</taxon>
        <taxon>Tracheophyta</taxon>
        <taxon>Spermatophyta</taxon>
        <taxon>Magnoliopsida</taxon>
        <taxon>eudicotyledons</taxon>
        <taxon>Gunneridae</taxon>
        <taxon>Pentapetalae</taxon>
        <taxon>rosids</taxon>
        <taxon>fabids</taxon>
        <taxon>Fabales</taxon>
        <taxon>Fabaceae</taxon>
        <taxon>Papilionoideae</taxon>
        <taxon>50 kb inversion clade</taxon>
        <taxon>genistoids sensu lato</taxon>
        <taxon>core genistoids</taxon>
        <taxon>Genisteae</taxon>
        <taxon>Lupinus</taxon>
    </lineage>
</organism>
<evidence type="ECO:0000313" key="11">
    <source>
        <dbReference type="EMBL" id="OIW09304.1"/>
    </source>
</evidence>
<evidence type="ECO:0000256" key="2">
    <source>
        <dbReference type="ARBA" id="ARBA00007715"/>
    </source>
</evidence>
<dbReference type="GO" id="GO:0005789">
    <property type="term" value="C:endoplasmic reticulum membrane"/>
    <property type="evidence" value="ECO:0007669"/>
    <property type="project" value="UniProtKB-SubCell"/>
</dbReference>
<proteinExistence type="inferred from homology"/>
<evidence type="ECO:0000256" key="5">
    <source>
        <dbReference type="ARBA" id="ARBA00022448"/>
    </source>
</evidence>
<keyword evidence="5" id="KW-0813">Transport</keyword>
<feature type="transmembrane region" description="Helical" evidence="10">
    <location>
        <begin position="428"/>
        <end position="453"/>
    </location>
</feature>
<keyword evidence="12" id="KW-1185">Reference proteome</keyword>
<dbReference type="EMBL" id="CM007366">
    <property type="protein sequence ID" value="OIW09304.1"/>
    <property type="molecule type" value="Genomic_DNA"/>
</dbReference>
<comment type="similarity">
    <text evidence="3">Belongs to the SLC35F solute transporter family.</text>
</comment>
<evidence type="ECO:0000256" key="7">
    <source>
        <dbReference type="ARBA" id="ARBA00022824"/>
    </source>
</evidence>
<feature type="transmembrane region" description="Helical" evidence="10">
    <location>
        <begin position="171"/>
        <end position="191"/>
    </location>
</feature>
<accession>A0A4P1REH0</accession>
<evidence type="ECO:0000256" key="8">
    <source>
        <dbReference type="ARBA" id="ARBA00022989"/>
    </source>
</evidence>
<dbReference type="PANTHER" id="PTHR23051:SF9">
    <property type="entry name" value="EAMA DOMAIN-CONTAINING PROTEIN"/>
    <property type="match status" value="1"/>
</dbReference>
<protein>
    <recommendedName>
        <fullName evidence="4">ER membrane protein complex subunit 4</fullName>
    </recommendedName>
</protein>
<dbReference type="AlphaFoldDB" id="A0A4P1REH0"/>
<keyword evidence="8 10" id="KW-1133">Transmembrane helix</keyword>
<reference evidence="11 12" key="1">
    <citation type="journal article" date="2017" name="Plant Biotechnol. J.">
        <title>A comprehensive draft genome sequence for lupin (Lupinus angustifolius), an emerging health food: insights into plant-microbe interactions and legume evolution.</title>
        <authorList>
            <person name="Hane J.K."/>
            <person name="Ming Y."/>
            <person name="Kamphuis L.G."/>
            <person name="Nelson M.N."/>
            <person name="Garg G."/>
            <person name="Atkins C.A."/>
            <person name="Bayer P.E."/>
            <person name="Bravo A."/>
            <person name="Bringans S."/>
            <person name="Cannon S."/>
            <person name="Edwards D."/>
            <person name="Foley R."/>
            <person name="Gao L.L."/>
            <person name="Harrison M.J."/>
            <person name="Huang W."/>
            <person name="Hurgobin B."/>
            <person name="Li S."/>
            <person name="Liu C.W."/>
            <person name="McGrath A."/>
            <person name="Morahan G."/>
            <person name="Murray J."/>
            <person name="Weller J."/>
            <person name="Jian J."/>
            <person name="Singh K.B."/>
        </authorList>
    </citation>
    <scope>NUCLEOTIDE SEQUENCE [LARGE SCALE GENOMIC DNA]</scope>
    <source>
        <strain evidence="12">cv. Tanjil</strain>
        <tissue evidence="11">Whole plant</tissue>
    </source>
</reference>
<sequence>MVVHLPISVFKGWICSLLKTLCRNHHRRDYTPVRQETNLKCCLITDKDVKEREEGINKEEEDQPPLLEQIYEDTSWKIAKCGFYLTPIWFASEYFSNLALANTSVVSTTVLSSTSGLFTLFFGALFGQDSVNVTKLVAVLISMAGVAMTTIGKTWAADDKTRMSEAGKHSITGDIFGLLSAICYGLYTVLLKNSVGTGDKVDIQKFFGCIGLYCLIGFWWLAWPLNAARIEPPFELPSSKSTWKIVIANSIWSSVISDYFWALSIVWTSPLVATLGMSLTIPVAMIADMVIHARNYSATYILGCIQVFAGFSLANLSDKFSRNDAELTSSCYEKQELWLKNSMGSGMEKGKGVMVGSVGRRWGIDFSDNSISPSSRDFLDPPGFSRSSLDLDDSSLSRQSKDAESTWKSQKAWEVAQAPFKNLLMMGFMMWMAGSTVHLFSIGITFSALWQPISALQSVGKIFEPYKDTKVELLGPKLLFIALNLGGLALGVWKLNAMGLLPTHTSDWVSSLPPAQVALTAILFRNYALIPGSFTLSAYDLDVNYLQEVEYSGGGINLG</sequence>
<feature type="transmembrane region" description="Helical" evidence="10">
    <location>
        <begin position="105"/>
        <end position="126"/>
    </location>
</feature>
<dbReference type="InterPro" id="IPR009445">
    <property type="entry name" value="TMEM85/Emc4"/>
</dbReference>
<evidence type="ECO:0000256" key="4">
    <source>
        <dbReference type="ARBA" id="ARBA00020820"/>
    </source>
</evidence>
<feature type="transmembrane region" description="Helical" evidence="10">
    <location>
        <begin position="473"/>
        <end position="493"/>
    </location>
</feature>
<keyword evidence="9 10" id="KW-0472">Membrane</keyword>
<feature type="transmembrane region" description="Helical" evidence="10">
    <location>
        <begin position="203"/>
        <end position="223"/>
    </location>
</feature>
<keyword evidence="6 10" id="KW-0812">Transmembrane</keyword>
<feature type="transmembrane region" description="Helical" evidence="10">
    <location>
        <begin position="133"/>
        <end position="151"/>
    </location>
</feature>
<keyword evidence="7" id="KW-0256">Endoplasmic reticulum</keyword>
<dbReference type="GO" id="GO:0022857">
    <property type="term" value="F:transmembrane transporter activity"/>
    <property type="evidence" value="ECO:0007669"/>
    <property type="project" value="InterPro"/>
</dbReference>
<dbReference type="InterPro" id="IPR037185">
    <property type="entry name" value="EmrE-like"/>
</dbReference>